<comment type="caution">
    <text evidence="2">The sequence shown here is derived from an EMBL/GenBank/DDBJ whole genome shotgun (WGS) entry which is preliminary data.</text>
</comment>
<dbReference type="Proteomes" id="UP001362999">
    <property type="component" value="Unassembled WGS sequence"/>
</dbReference>
<sequence>MSSTSAHPLPGNALWGQLLRKNTLATPSTVPVPPTAPLDKTGTSMRILLHDTQTNFEKFSARVERLTSGIDDTKRELVIVKDLFQGAQESLTLDIVDLVNRTQTQIQNSLGEPAQVAALELLRKDVDARLDGLSQRIDDMQSFNQTQAQALHNVTQTLQSLQDQQGKILSAVLPLLPLLQAVPTHIDSARSNLCETILKASLESVRTHNTPPQIETLPPPPRIVRKRSIPAGASVSPFSVHKKPRLDSERMMTTSDITRENLYSNPQRRPSLYAPKPRLSHPIPSFPNFTTPRRPLGELPIPPNAGLSPIQDEPGFSSPPANRTPLMPPALIYPHPHMQRSPSPDVPPNNKIPVSPSPSPEAPPAQPFSGTTDIPNPSSSPNARSEFVLQPVHAAPQVSMVRGRRSPFRDGRRFIPLDDDDSDSDDD</sequence>
<reference evidence="2 3" key="1">
    <citation type="journal article" date="2024" name="J Genomics">
        <title>Draft genome sequencing and assembly of Favolaschia claudopus CIRM-BRFM 2984 isolated from oak limbs.</title>
        <authorList>
            <person name="Navarro D."/>
            <person name="Drula E."/>
            <person name="Chaduli D."/>
            <person name="Cazenave R."/>
            <person name="Ahrendt S."/>
            <person name="Wang J."/>
            <person name="Lipzen A."/>
            <person name="Daum C."/>
            <person name="Barry K."/>
            <person name="Grigoriev I.V."/>
            <person name="Favel A."/>
            <person name="Rosso M.N."/>
            <person name="Martin F."/>
        </authorList>
    </citation>
    <scope>NUCLEOTIDE SEQUENCE [LARGE SCALE GENOMIC DNA]</scope>
    <source>
        <strain evidence="2 3">CIRM-BRFM 2984</strain>
    </source>
</reference>
<feature type="compositionally biased region" description="Basic and acidic residues" evidence="1">
    <location>
        <begin position="407"/>
        <end position="416"/>
    </location>
</feature>
<evidence type="ECO:0000313" key="3">
    <source>
        <dbReference type="Proteomes" id="UP001362999"/>
    </source>
</evidence>
<proteinExistence type="predicted"/>
<accession>A0AAW0ECN3</accession>
<dbReference type="EMBL" id="JAWWNJ010000002">
    <property type="protein sequence ID" value="KAK7061958.1"/>
    <property type="molecule type" value="Genomic_DNA"/>
</dbReference>
<keyword evidence="3" id="KW-1185">Reference proteome</keyword>
<gene>
    <name evidence="2" type="ORF">R3P38DRAFT_2832540</name>
</gene>
<organism evidence="2 3">
    <name type="scientific">Favolaschia claudopus</name>
    <dbReference type="NCBI Taxonomy" id="2862362"/>
    <lineage>
        <taxon>Eukaryota</taxon>
        <taxon>Fungi</taxon>
        <taxon>Dikarya</taxon>
        <taxon>Basidiomycota</taxon>
        <taxon>Agaricomycotina</taxon>
        <taxon>Agaricomycetes</taxon>
        <taxon>Agaricomycetidae</taxon>
        <taxon>Agaricales</taxon>
        <taxon>Marasmiineae</taxon>
        <taxon>Mycenaceae</taxon>
        <taxon>Favolaschia</taxon>
    </lineage>
</organism>
<feature type="compositionally biased region" description="Polar residues" evidence="1">
    <location>
        <begin position="370"/>
        <end position="383"/>
    </location>
</feature>
<evidence type="ECO:0000313" key="2">
    <source>
        <dbReference type="EMBL" id="KAK7061958.1"/>
    </source>
</evidence>
<feature type="region of interest" description="Disordered" evidence="1">
    <location>
        <begin position="209"/>
        <end position="427"/>
    </location>
</feature>
<protein>
    <submittedName>
        <fullName evidence="2">Uncharacterized protein</fullName>
    </submittedName>
</protein>
<feature type="compositionally biased region" description="Acidic residues" evidence="1">
    <location>
        <begin position="417"/>
        <end position="427"/>
    </location>
</feature>
<evidence type="ECO:0000256" key="1">
    <source>
        <dbReference type="SAM" id="MobiDB-lite"/>
    </source>
</evidence>
<feature type="compositionally biased region" description="Polar residues" evidence="1">
    <location>
        <begin position="251"/>
        <end position="268"/>
    </location>
</feature>
<dbReference type="AlphaFoldDB" id="A0AAW0ECN3"/>
<feature type="compositionally biased region" description="Pro residues" evidence="1">
    <location>
        <begin position="355"/>
        <end position="366"/>
    </location>
</feature>
<name>A0AAW0ECN3_9AGAR</name>